<dbReference type="GO" id="GO:0046872">
    <property type="term" value="F:metal ion binding"/>
    <property type="evidence" value="ECO:0007669"/>
    <property type="project" value="InterPro"/>
</dbReference>
<dbReference type="InterPro" id="IPR039697">
    <property type="entry name" value="Alcohol_dehydrogenase_Fe"/>
</dbReference>
<reference evidence="4 5" key="1">
    <citation type="submission" date="2017-05" db="EMBL/GenBank/DDBJ databases">
        <title>Complete and WGS of Bordetella genogroups.</title>
        <authorList>
            <person name="Spilker T."/>
            <person name="LiPuma J."/>
        </authorList>
    </citation>
    <scope>NUCLEOTIDE SEQUENCE [LARGE SCALE GENOMIC DNA]</scope>
    <source>
        <strain evidence="4 5">AU19157</strain>
    </source>
</reference>
<dbReference type="Gene3D" id="3.40.50.1970">
    <property type="match status" value="1"/>
</dbReference>
<dbReference type="SUPFAM" id="SSF56796">
    <property type="entry name" value="Dehydroquinate synthase-like"/>
    <property type="match status" value="1"/>
</dbReference>
<dbReference type="InterPro" id="IPR001670">
    <property type="entry name" value="ADH_Fe/GldA"/>
</dbReference>
<dbReference type="KEGG" id="bgv:CAL12_00075"/>
<protein>
    <submittedName>
        <fullName evidence="4">Iron-containing alcohol dehydrogenase</fullName>
    </submittedName>
</protein>
<dbReference type="Proteomes" id="UP000194151">
    <property type="component" value="Chromosome"/>
</dbReference>
<dbReference type="PANTHER" id="PTHR11496">
    <property type="entry name" value="ALCOHOL DEHYDROGENASE"/>
    <property type="match status" value="1"/>
</dbReference>
<dbReference type="Pfam" id="PF25137">
    <property type="entry name" value="ADH_Fe_C"/>
    <property type="match status" value="1"/>
</dbReference>
<evidence type="ECO:0000313" key="5">
    <source>
        <dbReference type="Proteomes" id="UP000194151"/>
    </source>
</evidence>
<dbReference type="CDD" id="cd08551">
    <property type="entry name" value="Fe-ADH"/>
    <property type="match status" value="1"/>
</dbReference>
<accession>A0A1W6YE91</accession>
<organism evidence="4 5">
    <name type="scientific">Bordetella genomosp. 8</name>
    <dbReference type="NCBI Taxonomy" id="1416806"/>
    <lineage>
        <taxon>Bacteria</taxon>
        <taxon>Pseudomonadati</taxon>
        <taxon>Pseudomonadota</taxon>
        <taxon>Betaproteobacteria</taxon>
        <taxon>Burkholderiales</taxon>
        <taxon>Alcaligenaceae</taxon>
        <taxon>Bordetella</taxon>
    </lineage>
</organism>
<evidence type="ECO:0000259" key="3">
    <source>
        <dbReference type="Pfam" id="PF25137"/>
    </source>
</evidence>
<evidence type="ECO:0000256" key="1">
    <source>
        <dbReference type="ARBA" id="ARBA00023002"/>
    </source>
</evidence>
<dbReference type="AlphaFoldDB" id="A0A1W6YE91"/>
<dbReference type="OrthoDB" id="323926at2"/>
<dbReference type="EMBL" id="CP021108">
    <property type="protein sequence ID" value="ARP79372.1"/>
    <property type="molecule type" value="Genomic_DNA"/>
</dbReference>
<gene>
    <name evidence="4" type="ORF">CAL12_00075</name>
</gene>
<sequence>MIPGDFDYHLFGTHVRFGDGAAQALGDELRARGLQRPVVLTQDRIAGTPRYAALLRSLDGMAVLARGGIPAHSSVSLIETMAPEVAAFGADCLVAVGGGSVADTAKALALLLAEGGRLADHVTVFQPPSTVHIPRRIEAKLPIIAVPTTASGAETTSSFGVRDDGHDKLMFWNRQVSAAAILIDPLLSQDVPLATMRYTAMNGVAHCLESLYSKGRSVVSDGMAIQGVALFAQALGLPLPEETGQRRLILAAAHVSGMALAMARSCLHHAICHVVGARLDLPHGLVNTVILPHALRFNEAVAGPLLAPALDCVNRSAARSARRYDSLSDWLARTADDLDLPRRLRDLGVPADVLPDIAGHVMTERGLALNPRPVAAASDVLAILRQAF</sequence>
<name>A0A1W6YE91_9BORD</name>
<dbReference type="STRING" id="1416806.CAL12_00075"/>
<dbReference type="GO" id="GO:0004022">
    <property type="term" value="F:alcohol dehydrogenase (NAD+) activity"/>
    <property type="evidence" value="ECO:0007669"/>
    <property type="project" value="TreeGrafter"/>
</dbReference>
<feature type="domain" description="Fe-containing alcohol dehydrogenase-like C-terminal" evidence="3">
    <location>
        <begin position="198"/>
        <end position="388"/>
    </location>
</feature>
<feature type="domain" description="Alcohol dehydrogenase iron-type/glycerol dehydrogenase GldA" evidence="2">
    <location>
        <begin position="13"/>
        <end position="185"/>
    </location>
</feature>
<dbReference type="PANTHER" id="PTHR11496:SF83">
    <property type="entry name" value="HYDROXYACID-OXOACID TRANSHYDROGENASE, MITOCHONDRIAL"/>
    <property type="match status" value="1"/>
</dbReference>
<dbReference type="Pfam" id="PF00465">
    <property type="entry name" value="Fe-ADH"/>
    <property type="match status" value="1"/>
</dbReference>
<keyword evidence="1" id="KW-0560">Oxidoreductase</keyword>
<evidence type="ECO:0000313" key="4">
    <source>
        <dbReference type="EMBL" id="ARP79372.1"/>
    </source>
</evidence>
<dbReference type="RefSeq" id="WP_086062611.1">
    <property type="nucleotide sequence ID" value="NZ_CP021108.1"/>
</dbReference>
<proteinExistence type="predicted"/>
<dbReference type="InterPro" id="IPR056798">
    <property type="entry name" value="ADH_Fe_C"/>
</dbReference>
<dbReference type="Gene3D" id="1.20.1090.10">
    <property type="entry name" value="Dehydroquinate synthase-like - alpha domain"/>
    <property type="match status" value="1"/>
</dbReference>
<evidence type="ECO:0000259" key="2">
    <source>
        <dbReference type="Pfam" id="PF00465"/>
    </source>
</evidence>
<keyword evidence="5" id="KW-1185">Reference proteome</keyword>